<name>A0A6A6F757_9PEZI</name>
<organism evidence="1 2">
    <name type="scientific">Cercospora zeae-maydis SCOH1-5</name>
    <dbReference type="NCBI Taxonomy" id="717836"/>
    <lineage>
        <taxon>Eukaryota</taxon>
        <taxon>Fungi</taxon>
        <taxon>Dikarya</taxon>
        <taxon>Ascomycota</taxon>
        <taxon>Pezizomycotina</taxon>
        <taxon>Dothideomycetes</taxon>
        <taxon>Dothideomycetidae</taxon>
        <taxon>Mycosphaerellales</taxon>
        <taxon>Mycosphaerellaceae</taxon>
        <taxon>Cercospora</taxon>
    </lineage>
</organism>
<reference evidence="1" key="1">
    <citation type="journal article" date="2020" name="Stud. Mycol.">
        <title>101 Dothideomycetes genomes: a test case for predicting lifestyles and emergence of pathogens.</title>
        <authorList>
            <person name="Haridas S."/>
            <person name="Albert R."/>
            <person name="Binder M."/>
            <person name="Bloem J."/>
            <person name="Labutti K."/>
            <person name="Salamov A."/>
            <person name="Andreopoulos B."/>
            <person name="Baker S."/>
            <person name="Barry K."/>
            <person name="Bills G."/>
            <person name="Bluhm B."/>
            <person name="Cannon C."/>
            <person name="Castanera R."/>
            <person name="Culley D."/>
            <person name="Daum C."/>
            <person name="Ezra D."/>
            <person name="Gonzalez J."/>
            <person name="Henrissat B."/>
            <person name="Kuo A."/>
            <person name="Liang C."/>
            <person name="Lipzen A."/>
            <person name="Lutzoni F."/>
            <person name="Magnuson J."/>
            <person name="Mondo S."/>
            <person name="Nolan M."/>
            <person name="Ohm R."/>
            <person name="Pangilinan J."/>
            <person name="Park H.-J."/>
            <person name="Ramirez L."/>
            <person name="Alfaro M."/>
            <person name="Sun H."/>
            <person name="Tritt A."/>
            <person name="Yoshinaga Y."/>
            <person name="Zwiers L.-H."/>
            <person name="Turgeon B."/>
            <person name="Goodwin S."/>
            <person name="Spatafora J."/>
            <person name="Crous P."/>
            <person name="Grigoriev I."/>
        </authorList>
    </citation>
    <scope>NUCLEOTIDE SEQUENCE</scope>
    <source>
        <strain evidence="1">SCOH1-5</strain>
    </source>
</reference>
<keyword evidence="2" id="KW-1185">Reference proteome</keyword>
<evidence type="ECO:0000313" key="2">
    <source>
        <dbReference type="Proteomes" id="UP000799539"/>
    </source>
</evidence>
<evidence type="ECO:0000313" key="1">
    <source>
        <dbReference type="EMBL" id="KAF2208197.1"/>
    </source>
</evidence>
<sequence>MPSMSFYYTPLTVVLLTKKDGNILDWHAKKSRPVGSIDASVYMSRKNCRNILNFRSCTIVPNALFAYQGQGDDAKLENLLHAASPTYVWGAS</sequence>
<gene>
    <name evidence="1" type="ORF">CERZMDRAFT_101648</name>
</gene>
<accession>A0A6A6F757</accession>
<dbReference type="EMBL" id="ML992696">
    <property type="protein sequence ID" value="KAF2208197.1"/>
    <property type="molecule type" value="Genomic_DNA"/>
</dbReference>
<protein>
    <submittedName>
        <fullName evidence="1">Uncharacterized protein</fullName>
    </submittedName>
</protein>
<dbReference type="Proteomes" id="UP000799539">
    <property type="component" value="Unassembled WGS sequence"/>
</dbReference>
<dbReference type="AlphaFoldDB" id="A0A6A6F757"/>
<proteinExistence type="predicted"/>